<reference evidence="3" key="2">
    <citation type="journal article" date="2019" name="Int. J. Syst. Evol. Microbiol.">
        <title>The Global Catalogue of Microorganisms (GCM) 10K type strain sequencing project: providing services to taxonomists for standard genome sequencing and annotation.</title>
        <authorList>
            <consortium name="The Broad Institute Genomics Platform"/>
            <consortium name="The Broad Institute Genome Sequencing Center for Infectious Disease"/>
            <person name="Wu L."/>
            <person name="Ma J."/>
        </authorList>
    </citation>
    <scope>NUCLEOTIDE SEQUENCE [LARGE SCALE GENOMIC DNA]</scope>
    <source>
        <strain evidence="3">NBRC 108728</strain>
    </source>
</reference>
<geneLocation type="plasmid" evidence="1 3">
    <name>pNBRC108728a</name>
</geneLocation>
<dbReference type="Proteomes" id="UP001321486">
    <property type="component" value="Plasmid pNBRC108728a"/>
</dbReference>
<name>A0ABM8GV69_9MICO</name>
<keyword evidence="1" id="KW-0614">Plasmid</keyword>
<accession>A0ABM8GV69</accession>
<keyword evidence="3" id="KW-1185">Reference proteome</keyword>
<proteinExistence type="predicted"/>
<sequence length="126" mass="13919">MHANFVQANPASTQDDIDAAWTASNALQNYWYEQDPTAVELYGYVDGKVPMTSDEATILGYIQHQTWDDGWELVVGDQASEFNHYIADGTTSYTEASLLAKVDQLRNGWGPKIDVTCQTPVSDVLG</sequence>
<dbReference type="EMBL" id="AP027733">
    <property type="protein sequence ID" value="BDZ52334.1"/>
    <property type="molecule type" value="Genomic_DNA"/>
</dbReference>
<evidence type="ECO:0000313" key="2">
    <source>
        <dbReference type="EMBL" id="BDZ52901.1"/>
    </source>
</evidence>
<gene>
    <name evidence="1" type="ORF">GCM10025867_45750</name>
    <name evidence="2" type="ORF">GCM10025867_51420</name>
</gene>
<dbReference type="RefSeq" id="WP_286347183.1">
    <property type="nucleotide sequence ID" value="NZ_AP027733.1"/>
</dbReference>
<reference evidence="1" key="3">
    <citation type="submission" date="2023-02" db="EMBL/GenBank/DDBJ databases">
        <authorList>
            <person name="Sun Q."/>
            <person name="Mori K."/>
        </authorList>
    </citation>
    <scope>NUCLEOTIDE SEQUENCE</scope>
    <source>
        <strain evidence="1">NBRC 108728</strain>
        <plasmid evidence="1">pNBRC108728a</plasmid>
    </source>
</reference>
<dbReference type="EMBL" id="AP027733">
    <property type="protein sequence ID" value="BDZ52901.1"/>
    <property type="molecule type" value="Genomic_DNA"/>
</dbReference>
<reference evidence="1" key="1">
    <citation type="journal article" date="2014" name="Int. J. Syst. Evol. Microbiol.">
        <title>Complete genome of a new Firmicutes species belonging to the dominant human colonic microbiota ('Ruminococcus bicirculans') reveals two chromosomes and a selective capacity to utilize plant glucans.</title>
        <authorList>
            <consortium name="NISC Comparative Sequencing Program"/>
            <person name="Wegmann U."/>
            <person name="Louis P."/>
            <person name="Goesmann A."/>
            <person name="Henrissat B."/>
            <person name="Duncan S.H."/>
            <person name="Flint H.J."/>
        </authorList>
    </citation>
    <scope>NUCLEOTIDE SEQUENCE</scope>
    <source>
        <strain evidence="1">NBRC 108728</strain>
    </source>
</reference>
<evidence type="ECO:0000313" key="1">
    <source>
        <dbReference type="EMBL" id="BDZ52334.1"/>
    </source>
</evidence>
<evidence type="ECO:0000313" key="3">
    <source>
        <dbReference type="Proteomes" id="UP001321486"/>
    </source>
</evidence>
<organism evidence="1 3">
    <name type="scientific">Frondihabitans sucicola</name>
    <dbReference type="NCBI Taxonomy" id="1268041"/>
    <lineage>
        <taxon>Bacteria</taxon>
        <taxon>Bacillati</taxon>
        <taxon>Actinomycetota</taxon>
        <taxon>Actinomycetes</taxon>
        <taxon>Micrococcales</taxon>
        <taxon>Microbacteriaceae</taxon>
        <taxon>Frondihabitans</taxon>
    </lineage>
</organism>
<protein>
    <submittedName>
        <fullName evidence="1">Uncharacterized protein</fullName>
    </submittedName>
</protein>